<evidence type="ECO:0000313" key="3">
    <source>
        <dbReference type="Proteomes" id="UP000295055"/>
    </source>
</evidence>
<name>A0A4R3NPF3_9GAMM</name>
<dbReference type="EMBL" id="SMAS01000002">
    <property type="protein sequence ID" value="TCT36648.1"/>
    <property type="molecule type" value="Genomic_DNA"/>
</dbReference>
<feature type="domain" description="DJ-1/PfpI" evidence="1">
    <location>
        <begin position="35"/>
        <end position="193"/>
    </location>
</feature>
<sequence length="261" mass="27881">MNKYDYAISTAAGLTTPSIQALIAGGRAQQSSLLKVGIFVCPGFMPMDINGAQSVFTIVGAEIYFIWKRKELLEGYTGWPTMPTMTFDECPDDLDVLVTGMVPPEVIEDPEVIQFFARVGHTAKTVIGTCYGSLMLGTAGLLRGKRATSNSNVVPMLPDVGAIAVGGSDVVIDGSIYTSGPATGSFDASLLVLKALRGEEVASLVELAIEYDPRPPFRTGSPELAGPEMTGIAQQMTAPLNQQYHAAAKRGYEQFNQNINH</sequence>
<dbReference type="PANTHER" id="PTHR43130:SF2">
    <property type="entry name" value="DJ-1_PFPI DOMAIN-CONTAINING PROTEIN"/>
    <property type="match status" value="1"/>
</dbReference>
<organism evidence="2 3">
    <name type="scientific">Providencia alcalifaciens</name>
    <dbReference type="NCBI Taxonomy" id="126385"/>
    <lineage>
        <taxon>Bacteria</taxon>
        <taxon>Pseudomonadati</taxon>
        <taxon>Pseudomonadota</taxon>
        <taxon>Gammaproteobacteria</taxon>
        <taxon>Enterobacterales</taxon>
        <taxon>Morganellaceae</taxon>
        <taxon>Providencia</taxon>
    </lineage>
</organism>
<protein>
    <submittedName>
        <fullName evidence="2">DJ-1/PfpI family protein</fullName>
    </submittedName>
</protein>
<dbReference type="Pfam" id="PF01965">
    <property type="entry name" value="DJ-1_PfpI"/>
    <property type="match status" value="1"/>
</dbReference>
<dbReference type="RefSeq" id="WP_132495308.1">
    <property type="nucleotide sequence ID" value="NZ_SMAS01000002.1"/>
</dbReference>
<comment type="caution">
    <text evidence="2">The sequence shown here is derived from an EMBL/GenBank/DDBJ whole genome shotgun (WGS) entry which is preliminary data.</text>
</comment>
<dbReference type="Gene3D" id="3.40.50.880">
    <property type="match status" value="1"/>
</dbReference>
<dbReference type="PANTHER" id="PTHR43130">
    <property type="entry name" value="ARAC-FAMILY TRANSCRIPTIONAL REGULATOR"/>
    <property type="match status" value="1"/>
</dbReference>
<dbReference type="InterPro" id="IPR052158">
    <property type="entry name" value="INH-QAR"/>
</dbReference>
<dbReference type="GO" id="GO:0006355">
    <property type="term" value="P:regulation of DNA-templated transcription"/>
    <property type="evidence" value="ECO:0007669"/>
    <property type="project" value="TreeGrafter"/>
</dbReference>
<evidence type="ECO:0000259" key="1">
    <source>
        <dbReference type="Pfam" id="PF01965"/>
    </source>
</evidence>
<proteinExistence type="predicted"/>
<accession>A0A4R3NPF3</accession>
<evidence type="ECO:0000313" key="2">
    <source>
        <dbReference type="EMBL" id="TCT36648.1"/>
    </source>
</evidence>
<dbReference type="OrthoDB" id="9803764at2"/>
<reference evidence="2 3" key="1">
    <citation type="submission" date="2019-03" db="EMBL/GenBank/DDBJ databases">
        <title>Genomic analyses of the natural microbiome of Caenorhabditis elegans.</title>
        <authorList>
            <person name="Samuel B."/>
        </authorList>
    </citation>
    <scope>NUCLEOTIDE SEQUENCE [LARGE SCALE GENOMIC DNA]</scope>
    <source>
        <strain evidence="2 3">JUb102</strain>
    </source>
</reference>
<dbReference type="InterPro" id="IPR029062">
    <property type="entry name" value="Class_I_gatase-like"/>
</dbReference>
<gene>
    <name evidence="2" type="ORF">EC835_10298</name>
</gene>
<dbReference type="Proteomes" id="UP000295055">
    <property type="component" value="Unassembled WGS sequence"/>
</dbReference>
<dbReference type="InterPro" id="IPR002818">
    <property type="entry name" value="DJ-1/PfpI"/>
</dbReference>
<dbReference type="SUPFAM" id="SSF52317">
    <property type="entry name" value="Class I glutamine amidotransferase-like"/>
    <property type="match status" value="1"/>
</dbReference>
<dbReference type="AlphaFoldDB" id="A0A4R3NPF3"/>